<reference evidence="2 3" key="1">
    <citation type="submission" date="2016-04" db="EMBL/GenBank/DDBJ databases">
        <title>Complete genome sequence of Thermococcus siculi type strain RG-20.</title>
        <authorList>
            <person name="Oger P.M."/>
        </authorList>
    </citation>
    <scope>NUCLEOTIDE SEQUENCE [LARGE SCALE GENOMIC DNA]</scope>
    <source>
        <strain evidence="2 3">RG-20</strain>
    </source>
</reference>
<proteinExistence type="predicted"/>
<dbReference type="EMBL" id="CP015103">
    <property type="protein sequence ID" value="ASJ08536.1"/>
    <property type="molecule type" value="Genomic_DNA"/>
</dbReference>
<organism evidence="2 3">
    <name type="scientific">Thermococcus siculi</name>
    <dbReference type="NCBI Taxonomy" id="72803"/>
    <lineage>
        <taxon>Archaea</taxon>
        <taxon>Methanobacteriati</taxon>
        <taxon>Methanobacteriota</taxon>
        <taxon>Thermococci</taxon>
        <taxon>Thermococcales</taxon>
        <taxon>Thermococcaceae</taxon>
        <taxon>Thermococcus</taxon>
    </lineage>
</organism>
<dbReference type="OrthoDB" id="102182at2157"/>
<keyword evidence="1" id="KW-0472">Membrane</keyword>
<sequence length="73" mass="8252">MDETLDVMKKTYQRFLAVGLGLMLVAFLLMIWQPLGRSQSLVLAVVIFLVAFIPLEFARRIARKMALVALKGE</sequence>
<evidence type="ECO:0000313" key="2">
    <source>
        <dbReference type="EMBL" id="ASJ08536.1"/>
    </source>
</evidence>
<feature type="transmembrane region" description="Helical" evidence="1">
    <location>
        <begin position="38"/>
        <end position="57"/>
    </location>
</feature>
<keyword evidence="1" id="KW-1133">Transmembrane helix</keyword>
<evidence type="ECO:0000313" key="3">
    <source>
        <dbReference type="Proteomes" id="UP000250125"/>
    </source>
</evidence>
<dbReference type="KEGG" id="tsl:A3L11_04525"/>
<feature type="transmembrane region" description="Helical" evidence="1">
    <location>
        <begin position="12"/>
        <end position="32"/>
    </location>
</feature>
<dbReference type="GeneID" id="33317477"/>
<keyword evidence="3" id="KW-1185">Reference proteome</keyword>
<dbReference type="Proteomes" id="UP000250125">
    <property type="component" value="Chromosome"/>
</dbReference>
<gene>
    <name evidence="2" type="ORF">A3L11_04525</name>
</gene>
<protein>
    <submittedName>
        <fullName evidence="2">Uncharacterized protein</fullName>
    </submittedName>
</protein>
<dbReference type="RefSeq" id="WP_088855775.1">
    <property type="nucleotide sequence ID" value="NZ_CP015103.1"/>
</dbReference>
<dbReference type="AlphaFoldDB" id="A0A2Z2MRX3"/>
<evidence type="ECO:0000256" key="1">
    <source>
        <dbReference type="SAM" id="Phobius"/>
    </source>
</evidence>
<accession>A0A2Z2MRX3</accession>
<name>A0A2Z2MRX3_9EURY</name>
<keyword evidence="1" id="KW-0812">Transmembrane</keyword>